<reference evidence="1 2" key="1">
    <citation type="submission" date="2020-02" db="EMBL/GenBank/DDBJ databases">
        <title>Whole-genome analyses of novel actinobacteria.</title>
        <authorList>
            <person name="Sahin N."/>
        </authorList>
    </citation>
    <scope>NUCLEOTIDE SEQUENCE [LARGE SCALE GENOMIC DNA]</scope>
    <source>
        <strain evidence="1 2">A7024</strain>
    </source>
</reference>
<name>A0A6G4TZF1_9ACTN</name>
<keyword evidence="2" id="KW-1185">Reference proteome</keyword>
<dbReference type="AlphaFoldDB" id="A0A6G4TZF1"/>
<dbReference type="Proteomes" id="UP000481583">
    <property type="component" value="Unassembled WGS sequence"/>
</dbReference>
<accession>A0A6G4TZF1</accession>
<dbReference type="Pfam" id="PF19655">
    <property type="entry name" value="DUF6158"/>
    <property type="match status" value="1"/>
</dbReference>
<organism evidence="1 2">
    <name type="scientific">Streptomyces coryli</name>
    <dbReference type="NCBI Taxonomy" id="1128680"/>
    <lineage>
        <taxon>Bacteria</taxon>
        <taxon>Bacillati</taxon>
        <taxon>Actinomycetota</taxon>
        <taxon>Actinomycetes</taxon>
        <taxon>Kitasatosporales</taxon>
        <taxon>Streptomycetaceae</taxon>
        <taxon>Streptomyces</taxon>
    </lineage>
</organism>
<dbReference type="RefSeq" id="WP_165237772.1">
    <property type="nucleotide sequence ID" value="NZ_JAAKZV010000061.1"/>
</dbReference>
<proteinExistence type="predicted"/>
<sequence length="74" mass="8454">MGGIEPHELDDHQLLRELETIHRTRHDTLLHGSPAALAAHNNRMAALEGEYLRRHPDRAVAYGRTRDGARERPK</sequence>
<evidence type="ECO:0000313" key="2">
    <source>
        <dbReference type="Proteomes" id="UP000481583"/>
    </source>
</evidence>
<protein>
    <submittedName>
        <fullName evidence="1">Uncharacterized protein</fullName>
    </submittedName>
</protein>
<gene>
    <name evidence="1" type="ORF">G5C51_15975</name>
</gene>
<evidence type="ECO:0000313" key="1">
    <source>
        <dbReference type="EMBL" id="NGN65389.1"/>
    </source>
</evidence>
<dbReference type="EMBL" id="JAAKZV010000061">
    <property type="protein sequence ID" value="NGN65389.1"/>
    <property type="molecule type" value="Genomic_DNA"/>
</dbReference>
<dbReference type="InterPro" id="IPR046156">
    <property type="entry name" value="DUF6158"/>
</dbReference>
<comment type="caution">
    <text evidence="1">The sequence shown here is derived from an EMBL/GenBank/DDBJ whole genome shotgun (WGS) entry which is preliminary data.</text>
</comment>